<gene>
    <name evidence="1" type="ORF">F2Q69_00042796</name>
</gene>
<accession>A0A8S9NAX5</accession>
<evidence type="ECO:0000313" key="2">
    <source>
        <dbReference type="Proteomes" id="UP000712600"/>
    </source>
</evidence>
<organism evidence="1 2">
    <name type="scientific">Brassica cretica</name>
    <name type="common">Mustard</name>
    <dbReference type="NCBI Taxonomy" id="69181"/>
    <lineage>
        <taxon>Eukaryota</taxon>
        <taxon>Viridiplantae</taxon>
        <taxon>Streptophyta</taxon>
        <taxon>Embryophyta</taxon>
        <taxon>Tracheophyta</taxon>
        <taxon>Spermatophyta</taxon>
        <taxon>Magnoliopsida</taxon>
        <taxon>eudicotyledons</taxon>
        <taxon>Gunneridae</taxon>
        <taxon>Pentapetalae</taxon>
        <taxon>rosids</taxon>
        <taxon>malvids</taxon>
        <taxon>Brassicales</taxon>
        <taxon>Brassicaceae</taxon>
        <taxon>Brassiceae</taxon>
        <taxon>Brassica</taxon>
    </lineage>
</organism>
<dbReference type="Proteomes" id="UP000712600">
    <property type="component" value="Unassembled WGS sequence"/>
</dbReference>
<protein>
    <submittedName>
        <fullName evidence="1">Uncharacterized protein</fullName>
    </submittedName>
</protein>
<reference evidence="1" key="1">
    <citation type="submission" date="2019-12" db="EMBL/GenBank/DDBJ databases">
        <title>Genome sequencing and annotation of Brassica cretica.</title>
        <authorList>
            <person name="Studholme D.J."/>
            <person name="Sarris P."/>
        </authorList>
    </citation>
    <scope>NUCLEOTIDE SEQUENCE</scope>
    <source>
        <strain evidence="1">PFS-109/04</strain>
        <tissue evidence="1">Leaf</tissue>
    </source>
</reference>
<comment type="caution">
    <text evidence="1">The sequence shown here is derived from an EMBL/GenBank/DDBJ whole genome shotgun (WGS) entry which is preliminary data.</text>
</comment>
<name>A0A8S9NAX5_BRACR</name>
<evidence type="ECO:0000313" key="1">
    <source>
        <dbReference type="EMBL" id="KAF3499177.1"/>
    </source>
</evidence>
<dbReference type="AlphaFoldDB" id="A0A8S9NAX5"/>
<proteinExistence type="predicted"/>
<sequence length="195" mass="22101">MVLFLIGIWRLTEEEAEWCWRWLRKKTRRQKEAEVIPDSRSYFGVFPIAIDVFALLQILEIGKRRMIVADPKGNAACLFLSDSVSVDKCTHQRSFMYCGMISAVVGGIIPISPYTTVDDKALTAENLKPVQQHPAELGWFAAFEASVVAYVATEQFFRFESDFGRLLGSLLTESSDGVFSHVKWSPSLSLWKNNL</sequence>
<dbReference type="EMBL" id="QGKX02001621">
    <property type="protein sequence ID" value="KAF3499177.1"/>
    <property type="molecule type" value="Genomic_DNA"/>
</dbReference>